<dbReference type="Proteomes" id="UP000095280">
    <property type="component" value="Unplaced"/>
</dbReference>
<evidence type="ECO:0000313" key="9">
    <source>
        <dbReference type="WBParaSite" id="maker-uti_cns_0013955-snap-gene-0.2-mRNA-1"/>
    </source>
</evidence>
<dbReference type="InterPro" id="IPR002528">
    <property type="entry name" value="MATE_fam"/>
</dbReference>
<feature type="transmembrane region" description="Helical" evidence="6">
    <location>
        <begin position="611"/>
        <end position="633"/>
    </location>
</feature>
<comment type="subcellular location">
    <subcellularLocation>
        <location evidence="1">Membrane</location>
        <topology evidence="1">Multi-pass membrane protein</topology>
    </subcellularLocation>
</comment>
<sequence>MASLAGIGRCLAESPATCLNLSGLRAIRSADLRKNLRFESAMINRLPTTRLITTLAVSSPESSAARTVVGTSHWAKIRATSITRSTALAETCGRPLPFPVAVAPLTLSKALLSPRVMTPRTLCDRDNLRNWLPPPPPLLPLGAVKSSDAAKAVLALAAVKVTLDRIGEAMATKAARFSAMFASFKLKQAPLLRQTSISVMTMVRNPVTLLESDFKREHPMFQQRAPDVSAGSTRCFSSSEHPMFQQRAPEHPMFQQQEHPMFQQGAPDVSAASTRCFSREHPMFQQRAPDVSAGSTRCFSREHRCFSSSTRCFSREHPMFQQGAPDVNTGSTRCFYREHLMFLQGTYKIFRFSEALRSAKSVSEEAPKVYQKKRQKYVRRSVKNVSEEALKVYQKKRQKCIRRSAKSVSEEAPKVYQKKRQNGATRHSWPGSQPARGGLLSLPTRFGQRFFPLGYWKEFRALSKLHLPAFLTCFFQVFLQTISVIMCGHLSKEQLDAAALACTLINVAGMGIGLGLSTGCDTYFAQTYGSAYKKRVGIYLQRSLIVMYMFLVPVYCLHLHMKPLLLLLGQDPVVSDMASHYILIFMPGVFFDYTFLVLARYMQTQNRVTPPLICAFIGNLFNAVSQYVAIYVLGYQYEASAACQAASLMVMCTSLIIYIRVSGVYKETWDGWTLEALYDIKGFVRLAVPGLLLVALEEFCYEVGTFIAGSISTLQLASQGILFQCGVLSYMVSLGMSISVNIRVGQHIGARQVEKAKHTYRVAVTMILTTSTILCIVFATCQKQVASLFTSDPMVLEATGEILTVYAPFAYADGLSATASGVLKGSGRQLIGAIVNIVAYYLVALPIGIPLSLLTPMQISGFWVGLLIGLTGETFVFWLIIWRTNWHKEVRAAAGRITGQRANSTLSARSPLIADEQPAVDSEQAILPPRPRRIRRESRVYSGPYDSAIEFDPGRPPKLGPLRPVLIRQGLIWFCLLLVLSAAAVARSYQDQYLPVHWRRLCIMQSQLNNSMDVSPGLWLVDSQFSICRDFASRRSRGRSGRSGCGGSSGGLEGSQGRAGTSLKVRSPHQNEFILRSGRCRGCCKLRCRQICCPWPKVLTPDTGGDQVPLRVGRLASVFALNLVMDSVSCARGCGGGSSCRVASSNLSDPLVDGAKLVKGEIEAFGYIVAQPALLPIRLLSYLLLRSLVLLSSFPFQLAAQFVGLALAQQAGVRLHHGALDRRLLLQLDQLEFAGGGLIWLNVQSPLPPRQDIALGSKAGQKLTRPSTDDEAAGDAGAADADLADCAAENCCHY</sequence>
<protein>
    <recommendedName>
        <fullName evidence="6">Multidrug and toxin extrusion protein</fullName>
    </recommendedName>
</protein>
<evidence type="ECO:0000256" key="7">
    <source>
        <dbReference type="SAM" id="MobiDB-lite"/>
    </source>
</evidence>
<dbReference type="CDD" id="cd13132">
    <property type="entry name" value="MATE_eukaryotic"/>
    <property type="match status" value="1"/>
</dbReference>
<dbReference type="GO" id="GO:0042910">
    <property type="term" value="F:xenobiotic transmembrane transporter activity"/>
    <property type="evidence" value="ECO:0007669"/>
    <property type="project" value="InterPro"/>
</dbReference>
<evidence type="ECO:0000256" key="4">
    <source>
        <dbReference type="ARBA" id="ARBA00022989"/>
    </source>
</evidence>
<keyword evidence="8" id="KW-1185">Reference proteome</keyword>
<evidence type="ECO:0000256" key="1">
    <source>
        <dbReference type="ARBA" id="ARBA00004141"/>
    </source>
</evidence>
<dbReference type="WBParaSite" id="maker-uti_cns_0013955-snap-gene-0.2-mRNA-1">
    <property type="protein sequence ID" value="maker-uti_cns_0013955-snap-gene-0.2-mRNA-1"/>
    <property type="gene ID" value="maker-uti_cns_0013955-snap-gene-0.2"/>
</dbReference>
<feature type="region of interest" description="Disordered" evidence="7">
    <location>
        <begin position="411"/>
        <end position="436"/>
    </location>
</feature>
<feature type="transmembrane region" description="Helical" evidence="6">
    <location>
        <begin position="539"/>
        <end position="561"/>
    </location>
</feature>
<dbReference type="GO" id="GO:0016020">
    <property type="term" value="C:membrane"/>
    <property type="evidence" value="ECO:0007669"/>
    <property type="project" value="UniProtKB-SubCell"/>
</dbReference>
<evidence type="ECO:0000256" key="6">
    <source>
        <dbReference type="RuleBase" id="RU004914"/>
    </source>
</evidence>
<feature type="transmembrane region" description="Helical" evidence="6">
    <location>
        <begin position="581"/>
        <end position="599"/>
    </location>
</feature>
<feature type="transmembrane region" description="Helical" evidence="6">
    <location>
        <begin position="762"/>
        <end position="785"/>
    </location>
</feature>
<comment type="similarity">
    <text evidence="2 6">Belongs to the multi antimicrobial extrusion (MATE) (TC 2.A.66.1) family.</text>
</comment>
<evidence type="ECO:0000256" key="5">
    <source>
        <dbReference type="ARBA" id="ARBA00023136"/>
    </source>
</evidence>
<name>A0A1I8ILY9_9PLAT</name>
<feature type="transmembrane region" description="Helical" evidence="6">
    <location>
        <begin position="965"/>
        <end position="986"/>
    </location>
</feature>
<evidence type="ECO:0000256" key="2">
    <source>
        <dbReference type="ARBA" id="ARBA00010199"/>
    </source>
</evidence>
<organism evidence="8 9">
    <name type="scientific">Macrostomum lignano</name>
    <dbReference type="NCBI Taxonomy" id="282301"/>
    <lineage>
        <taxon>Eukaryota</taxon>
        <taxon>Metazoa</taxon>
        <taxon>Spiralia</taxon>
        <taxon>Lophotrochozoa</taxon>
        <taxon>Platyhelminthes</taxon>
        <taxon>Rhabditophora</taxon>
        <taxon>Macrostomorpha</taxon>
        <taxon>Macrostomida</taxon>
        <taxon>Macrostomidae</taxon>
        <taxon>Macrostomum</taxon>
    </lineage>
</organism>
<evidence type="ECO:0000256" key="3">
    <source>
        <dbReference type="ARBA" id="ARBA00022692"/>
    </source>
</evidence>
<reference evidence="9" key="1">
    <citation type="submission" date="2016-11" db="UniProtKB">
        <authorList>
            <consortium name="WormBaseParasite"/>
        </authorList>
    </citation>
    <scope>IDENTIFICATION</scope>
</reference>
<feature type="transmembrane region" description="Helical" evidence="6">
    <location>
        <begin position="861"/>
        <end position="881"/>
    </location>
</feature>
<dbReference type="GO" id="GO:0015297">
    <property type="term" value="F:antiporter activity"/>
    <property type="evidence" value="ECO:0007669"/>
    <property type="project" value="InterPro"/>
</dbReference>
<dbReference type="NCBIfam" id="TIGR00797">
    <property type="entry name" value="matE"/>
    <property type="match status" value="1"/>
</dbReference>
<feature type="transmembrane region" description="Helical" evidence="6">
    <location>
        <begin position="721"/>
        <end position="742"/>
    </location>
</feature>
<evidence type="ECO:0000313" key="8">
    <source>
        <dbReference type="Proteomes" id="UP000095280"/>
    </source>
</evidence>
<dbReference type="InterPro" id="IPR045069">
    <property type="entry name" value="MATE_euk"/>
</dbReference>
<feature type="transmembrane region" description="Helical" evidence="6">
    <location>
        <begin position="497"/>
        <end position="518"/>
    </location>
</feature>
<proteinExistence type="inferred from homology"/>
<feature type="transmembrane region" description="Helical" evidence="6">
    <location>
        <begin position="682"/>
        <end position="701"/>
    </location>
</feature>
<accession>A0A1I8ILY9</accession>
<keyword evidence="4 6" id="KW-1133">Transmembrane helix</keyword>
<keyword evidence="3 6" id="KW-0812">Transmembrane</keyword>
<feature type="compositionally biased region" description="Gly residues" evidence="7">
    <location>
        <begin position="1041"/>
        <end position="1054"/>
    </location>
</feature>
<feature type="transmembrane region" description="Helical" evidence="6">
    <location>
        <begin position="805"/>
        <end position="823"/>
    </location>
</feature>
<feature type="region of interest" description="Disordered" evidence="7">
    <location>
        <begin position="1035"/>
        <end position="1064"/>
    </location>
</feature>
<dbReference type="Pfam" id="PF01554">
    <property type="entry name" value="MatE"/>
    <property type="match status" value="2"/>
</dbReference>
<feature type="transmembrane region" description="Helical" evidence="6">
    <location>
        <begin position="830"/>
        <end position="849"/>
    </location>
</feature>
<keyword evidence="5 6" id="KW-0472">Membrane</keyword>
<dbReference type="GO" id="GO:1990961">
    <property type="term" value="P:xenobiotic detoxification by transmembrane export across the plasma membrane"/>
    <property type="evidence" value="ECO:0007669"/>
    <property type="project" value="InterPro"/>
</dbReference>
<feature type="transmembrane region" description="Helical" evidence="6">
    <location>
        <begin position="639"/>
        <end position="661"/>
    </location>
</feature>
<dbReference type="PANTHER" id="PTHR11206">
    <property type="entry name" value="MULTIDRUG RESISTANCE PROTEIN"/>
    <property type="match status" value="1"/>
</dbReference>